<feature type="domain" description="Phospholipase A2-like central" evidence="8">
    <location>
        <begin position="154"/>
        <end position="220"/>
    </location>
</feature>
<evidence type="ECO:0000256" key="1">
    <source>
        <dbReference type="ARBA" id="ARBA00001913"/>
    </source>
</evidence>
<evidence type="ECO:0000259" key="8">
    <source>
        <dbReference type="Pfam" id="PF05826"/>
    </source>
</evidence>
<dbReference type="GO" id="GO:0005576">
    <property type="term" value="C:extracellular region"/>
    <property type="evidence" value="ECO:0007669"/>
    <property type="project" value="UniProtKB-SubCell"/>
</dbReference>
<dbReference type="GO" id="GO:0004623">
    <property type="term" value="F:phospholipase A2 activity"/>
    <property type="evidence" value="ECO:0007669"/>
    <property type="project" value="UniProtKB-EC"/>
</dbReference>
<dbReference type="SUPFAM" id="SSF48619">
    <property type="entry name" value="Phospholipase A2, PLA2"/>
    <property type="match status" value="2"/>
</dbReference>
<proteinExistence type="predicted"/>
<evidence type="ECO:0000256" key="3">
    <source>
        <dbReference type="ARBA" id="ARBA00013278"/>
    </source>
</evidence>
<dbReference type="EC" id="3.1.1.4" evidence="3"/>
<keyword evidence="6" id="KW-0443">Lipid metabolism</keyword>
<dbReference type="PANTHER" id="PTHR12253">
    <property type="entry name" value="RH14732P"/>
    <property type="match status" value="1"/>
</dbReference>
<keyword evidence="4" id="KW-0964">Secreted</keyword>
<comment type="cofactor">
    <cofactor evidence="1">
        <name>Ca(2+)</name>
        <dbReference type="ChEBI" id="CHEBI:29108"/>
    </cofactor>
</comment>
<dbReference type="CDD" id="cd00618">
    <property type="entry name" value="PLA2_like"/>
    <property type="match status" value="1"/>
</dbReference>
<dbReference type="GO" id="GO:0050482">
    <property type="term" value="P:arachidonate secretion"/>
    <property type="evidence" value="ECO:0007669"/>
    <property type="project" value="InterPro"/>
</dbReference>
<reference evidence="9" key="1">
    <citation type="submission" date="2022-07" db="EMBL/GenBank/DDBJ databases">
        <authorList>
            <person name="Trinca V."/>
            <person name="Uliana J.V.C."/>
            <person name="Torres T.T."/>
            <person name="Ward R.J."/>
            <person name="Monesi N."/>
        </authorList>
    </citation>
    <scope>NUCLEOTIDE SEQUENCE</scope>
    <source>
        <strain evidence="9">HSMRA1968</strain>
        <tissue evidence="9">Whole embryos</tissue>
    </source>
</reference>
<sequence length="356" mass="42504">MAFIQMIYSRDDELIDCEYVREKSFVRGFLNQFYNEIESARSRNFTSPQYNDKFPQFAEKDDMPIDFYDRPEDSEFDDAFGMRNLEYKQLKNDADVPDDMLPLMNYNNLKIQCDERHRQMKRIVYDLNSDHDETRRNAADHLERKKRSLSDWLIAPNTKWCGRGQSAGKYNELGGASKADKCCRRHDHCKMNIQAMSTRWHLFNYRPFTISHCTCDMRKRRDISNLLRVPGTKWCGKGWSAEKYTDLGGFSKADRCCRQHDKSCPFWIMGFETKYGFFNWRINTIMHCKCDERFRTCLKMADSSDATMVGKLFFNIVQTKCFVLKPERICKKRSWWGKCEKKVVRKRAHLRDNRKF</sequence>
<evidence type="ECO:0000256" key="5">
    <source>
        <dbReference type="ARBA" id="ARBA00022963"/>
    </source>
</evidence>
<dbReference type="InterPro" id="IPR016090">
    <property type="entry name" value="PLA2-like_dom"/>
</dbReference>
<dbReference type="OrthoDB" id="6075074at2759"/>
<dbReference type="PROSITE" id="PS00118">
    <property type="entry name" value="PA2_HIS"/>
    <property type="match status" value="1"/>
</dbReference>
<evidence type="ECO:0000313" key="9">
    <source>
        <dbReference type="EMBL" id="KAJ6646628.1"/>
    </source>
</evidence>
<dbReference type="InterPro" id="IPR036444">
    <property type="entry name" value="PLipase_A2_dom_sf"/>
</dbReference>
<dbReference type="GO" id="GO:0016042">
    <property type="term" value="P:lipid catabolic process"/>
    <property type="evidence" value="ECO:0007669"/>
    <property type="project" value="UniProtKB-KW"/>
</dbReference>
<evidence type="ECO:0000256" key="6">
    <source>
        <dbReference type="ARBA" id="ARBA00023098"/>
    </source>
</evidence>
<dbReference type="AlphaFoldDB" id="A0A9Q0S788"/>
<dbReference type="GO" id="GO:0006644">
    <property type="term" value="P:phospholipid metabolic process"/>
    <property type="evidence" value="ECO:0007669"/>
    <property type="project" value="InterPro"/>
</dbReference>
<dbReference type="Gene3D" id="1.20.90.10">
    <property type="entry name" value="Phospholipase A2 domain"/>
    <property type="match status" value="2"/>
</dbReference>
<accession>A0A9Q0S788</accession>
<evidence type="ECO:0000256" key="2">
    <source>
        <dbReference type="ARBA" id="ARBA00004613"/>
    </source>
</evidence>
<evidence type="ECO:0000313" key="10">
    <source>
        <dbReference type="Proteomes" id="UP001151699"/>
    </source>
</evidence>
<keyword evidence="5" id="KW-0442">Lipid degradation</keyword>
<organism evidence="9 10">
    <name type="scientific">Pseudolycoriella hygida</name>
    <dbReference type="NCBI Taxonomy" id="35572"/>
    <lineage>
        <taxon>Eukaryota</taxon>
        <taxon>Metazoa</taxon>
        <taxon>Ecdysozoa</taxon>
        <taxon>Arthropoda</taxon>
        <taxon>Hexapoda</taxon>
        <taxon>Insecta</taxon>
        <taxon>Pterygota</taxon>
        <taxon>Neoptera</taxon>
        <taxon>Endopterygota</taxon>
        <taxon>Diptera</taxon>
        <taxon>Nematocera</taxon>
        <taxon>Sciaroidea</taxon>
        <taxon>Sciaridae</taxon>
        <taxon>Pseudolycoriella</taxon>
    </lineage>
</organism>
<comment type="caution">
    <text evidence="9">The sequence shown here is derived from an EMBL/GenBank/DDBJ whole genome shotgun (WGS) entry which is preliminary data.</text>
</comment>
<feature type="domain" description="Phospholipase A2-like central" evidence="8">
    <location>
        <begin position="229"/>
        <end position="324"/>
    </location>
</feature>
<evidence type="ECO:0000256" key="7">
    <source>
        <dbReference type="ARBA" id="ARBA00029903"/>
    </source>
</evidence>
<dbReference type="InterPro" id="IPR033113">
    <property type="entry name" value="PLA2_histidine"/>
</dbReference>
<protein>
    <recommendedName>
        <fullName evidence="3">phospholipase A2</fullName>
        <ecNumber evidence="3">3.1.1.4</ecNumber>
    </recommendedName>
    <alternativeName>
        <fullName evidence="7">Phosphatidylcholine 2-acylhydrolase</fullName>
    </alternativeName>
</protein>
<comment type="subcellular location">
    <subcellularLocation>
        <location evidence="2">Secreted</location>
    </subcellularLocation>
</comment>
<name>A0A9Q0S788_9DIPT</name>
<keyword evidence="10" id="KW-1185">Reference proteome</keyword>
<dbReference type="Proteomes" id="UP001151699">
    <property type="component" value="Chromosome A"/>
</dbReference>
<dbReference type="Pfam" id="PF05826">
    <property type="entry name" value="Phospholip_A2_2"/>
    <property type="match status" value="2"/>
</dbReference>
<evidence type="ECO:0000256" key="4">
    <source>
        <dbReference type="ARBA" id="ARBA00022525"/>
    </source>
</evidence>
<gene>
    <name evidence="9" type="primary">Pla2g3</name>
    <name evidence="9" type="ORF">Bhyg_01841</name>
</gene>
<dbReference type="EMBL" id="WJQU01000001">
    <property type="protein sequence ID" value="KAJ6646628.1"/>
    <property type="molecule type" value="Genomic_DNA"/>
</dbReference>